<dbReference type="RefSeq" id="WP_307308139.1">
    <property type="nucleotide sequence ID" value="NZ_JAUSRE010000010.1"/>
</dbReference>
<protein>
    <submittedName>
        <fullName evidence="2">Uncharacterized protein</fullName>
    </submittedName>
</protein>
<keyword evidence="1" id="KW-0812">Transmembrane</keyword>
<accession>A0ABT9RU39</accession>
<proteinExistence type="predicted"/>
<keyword evidence="1" id="KW-0472">Membrane</keyword>
<dbReference type="Proteomes" id="UP001226577">
    <property type="component" value="Unassembled WGS sequence"/>
</dbReference>
<keyword evidence="1" id="KW-1133">Transmembrane helix</keyword>
<evidence type="ECO:0000256" key="1">
    <source>
        <dbReference type="SAM" id="Phobius"/>
    </source>
</evidence>
<organism evidence="2 3">
    <name type="scientific">Pseudarthrobacter enclensis</name>
    <dbReference type="NCBI Taxonomy" id="993070"/>
    <lineage>
        <taxon>Bacteria</taxon>
        <taxon>Bacillati</taxon>
        <taxon>Actinomycetota</taxon>
        <taxon>Actinomycetes</taxon>
        <taxon>Micrococcales</taxon>
        <taxon>Micrococcaceae</taxon>
        <taxon>Pseudarthrobacter</taxon>
    </lineage>
</organism>
<evidence type="ECO:0000313" key="3">
    <source>
        <dbReference type="Proteomes" id="UP001226577"/>
    </source>
</evidence>
<gene>
    <name evidence="2" type="ORF">J2X98_002347</name>
</gene>
<evidence type="ECO:0000313" key="2">
    <source>
        <dbReference type="EMBL" id="MDP9888754.1"/>
    </source>
</evidence>
<dbReference type="EMBL" id="JAUSRE010000010">
    <property type="protein sequence ID" value="MDP9888754.1"/>
    <property type="molecule type" value="Genomic_DNA"/>
</dbReference>
<reference evidence="2 3" key="1">
    <citation type="submission" date="2023-07" db="EMBL/GenBank/DDBJ databases">
        <title>Sorghum-associated microbial communities from plants grown in Nebraska, USA.</title>
        <authorList>
            <person name="Schachtman D."/>
        </authorList>
    </citation>
    <scope>NUCLEOTIDE SEQUENCE [LARGE SCALE GENOMIC DNA]</scope>
    <source>
        <strain evidence="2 3">CC222</strain>
    </source>
</reference>
<comment type="caution">
    <text evidence="2">The sequence shown here is derived from an EMBL/GenBank/DDBJ whole genome shotgun (WGS) entry which is preliminary data.</text>
</comment>
<sequence>MGAWDWKRPKKMDAVIMGIFAVLLSASNLYAVLAEGAKATVWYWATQALNLALFVFSVWWYYRAAKLPPSQN</sequence>
<keyword evidence="3" id="KW-1185">Reference proteome</keyword>
<name>A0ABT9RU39_9MICC</name>
<feature type="transmembrane region" description="Helical" evidence="1">
    <location>
        <begin position="41"/>
        <end position="62"/>
    </location>
</feature>